<organism evidence="5 6">
    <name type="scientific">Glycomyces sambucus</name>
    <dbReference type="NCBI Taxonomy" id="380244"/>
    <lineage>
        <taxon>Bacteria</taxon>
        <taxon>Bacillati</taxon>
        <taxon>Actinomycetota</taxon>
        <taxon>Actinomycetes</taxon>
        <taxon>Glycomycetales</taxon>
        <taxon>Glycomycetaceae</taxon>
        <taxon>Glycomyces</taxon>
    </lineage>
</organism>
<evidence type="ECO:0000256" key="3">
    <source>
        <dbReference type="SAM" id="MobiDB-lite"/>
    </source>
</evidence>
<gene>
    <name evidence="5" type="ORF">SAMN05216298_1406</name>
</gene>
<proteinExistence type="predicted"/>
<feature type="compositionally biased region" description="Low complexity" evidence="3">
    <location>
        <begin position="225"/>
        <end position="253"/>
    </location>
</feature>
<name>A0A1G9EUG6_9ACTN</name>
<feature type="DNA-binding region" description="H-T-H motif" evidence="2">
    <location>
        <begin position="32"/>
        <end position="51"/>
    </location>
</feature>
<dbReference type="SUPFAM" id="SSF48498">
    <property type="entry name" value="Tetracyclin repressor-like, C-terminal domain"/>
    <property type="match status" value="1"/>
</dbReference>
<keyword evidence="1 2" id="KW-0238">DNA-binding</keyword>
<dbReference type="InterPro" id="IPR036271">
    <property type="entry name" value="Tet_transcr_reg_TetR-rel_C_sf"/>
</dbReference>
<dbReference type="PANTHER" id="PTHR30055:SF187">
    <property type="entry name" value="TRANSCRIPTIONAL REGULATORY PROTEIN"/>
    <property type="match status" value="1"/>
</dbReference>
<sequence>MAAKQARGRETVERLLDAALDLYDRTGPEGYTMTGVINASGVSVGSLYHHFGSFNGLTAALYTRLSAELLDRLVAAVEPRRTAKTGVQACVTAYLTWCTEHRSKAHFLLAMPYQAHLITPTEAMLAETAPQLGRILAWTAPHIAAGRIVDVPDSLLGCLLIGPVTEAVTRWLIGMPGADDIAEAFKYLPDRIWASVKGPNALLVHPPAGAPSFAYGAHRSRRSRASTSGRKSGFARASSSASASAPSWVGRAASRSRRPSSVTFV</sequence>
<dbReference type="SUPFAM" id="SSF46689">
    <property type="entry name" value="Homeodomain-like"/>
    <property type="match status" value="1"/>
</dbReference>
<evidence type="ECO:0000313" key="6">
    <source>
        <dbReference type="Proteomes" id="UP000198662"/>
    </source>
</evidence>
<dbReference type="AlphaFoldDB" id="A0A1G9EUG6"/>
<reference evidence="6" key="1">
    <citation type="submission" date="2016-10" db="EMBL/GenBank/DDBJ databases">
        <authorList>
            <person name="Varghese N."/>
            <person name="Submissions S."/>
        </authorList>
    </citation>
    <scope>NUCLEOTIDE SEQUENCE [LARGE SCALE GENOMIC DNA]</scope>
    <source>
        <strain evidence="6">CGMCC 4.3147</strain>
    </source>
</reference>
<dbReference type="PROSITE" id="PS50977">
    <property type="entry name" value="HTH_TETR_2"/>
    <property type="match status" value="1"/>
</dbReference>
<dbReference type="InterPro" id="IPR001647">
    <property type="entry name" value="HTH_TetR"/>
</dbReference>
<dbReference type="Gene3D" id="1.10.357.10">
    <property type="entry name" value="Tetracycline Repressor, domain 2"/>
    <property type="match status" value="1"/>
</dbReference>
<dbReference type="InterPro" id="IPR050109">
    <property type="entry name" value="HTH-type_TetR-like_transc_reg"/>
</dbReference>
<dbReference type="InterPro" id="IPR009057">
    <property type="entry name" value="Homeodomain-like_sf"/>
</dbReference>
<evidence type="ECO:0000259" key="4">
    <source>
        <dbReference type="PROSITE" id="PS50977"/>
    </source>
</evidence>
<keyword evidence="6" id="KW-1185">Reference proteome</keyword>
<dbReference type="PANTHER" id="PTHR30055">
    <property type="entry name" value="HTH-TYPE TRANSCRIPTIONAL REGULATOR RUTR"/>
    <property type="match status" value="1"/>
</dbReference>
<evidence type="ECO:0000313" key="5">
    <source>
        <dbReference type="EMBL" id="SDK79796.1"/>
    </source>
</evidence>
<protein>
    <submittedName>
        <fullName evidence="5">Transcriptional regulator, TetR family</fullName>
    </submittedName>
</protein>
<dbReference type="Proteomes" id="UP000198662">
    <property type="component" value="Unassembled WGS sequence"/>
</dbReference>
<dbReference type="GO" id="GO:0000976">
    <property type="term" value="F:transcription cis-regulatory region binding"/>
    <property type="evidence" value="ECO:0007669"/>
    <property type="project" value="TreeGrafter"/>
</dbReference>
<feature type="domain" description="HTH tetR-type" evidence="4">
    <location>
        <begin position="9"/>
        <end position="69"/>
    </location>
</feature>
<dbReference type="Pfam" id="PF00440">
    <property type="entry name" value="TetR_N"/>
    <property type="match status" value="1"/>
</dbReference>
<dbReference type="GO" id="GO:0003700">
    <property type="term" value="F:DNA-binding transcription factor activity"/>
    <property type="evidence" value="ECO:0007669"/>
    <property type="project" value="TreeGrafter"/>
</dbReference>
<dbReference type="PRINTS" id="PR00455">
    <property type="entry name" value="HTHTETR"/>
</dbReference>
<evidence type="ECO:0000256" key="2">
    <source>
        <dbReference type="PROSITE-ProRule" id="PRU00335"/>
    </source>
</evidence>
<feature type="region of interest" description="Disordered" evidence="3">
    <location>
        <begin position="215"/>
        <end position="265"/>
    </location>
</feature>
<dbReference type="EMBL" id="FNGF01000002">
    <property type="protein sequence ID" value="SDK79796.1"/>
    <property type="molecule type" value="Genomic_DNA"/>
</dbReference>
<accession>A0A1G9EUG6</accession>
<evidence type="ECO:0000256" key="1">
    <source>
        <dbReference type="ARBA" id="ARBA00023125"/>
    </source>
</evidence>